<proteinExistence type="predicted"/>
<dbReference type="Gene3D" id="1.10.510.10">
    <property type="entry name" value="Transferase(Phosphotransferase) domain 1"/>
    <property type="match status" value="1"/>
</dbReference>
<dbReference type="OrthoDB" id="2523927at2759"/>
<evidence type="ECO:0008006" key="3">
    <source>
        <dbReference type="Google" id="ProtNLM"/>
    </source>
</evidence>
<dbReference type="AlphaFoldDB" id="A0A4Q2DCC5"/>
<dbReference type="Proteomes" id="UP000290288">
    <property type="component" value="Unassembled WGS sequence"/>
</dbReference>
<name>A0A4Q2DCC5_9AGAR</name>
<dbReference type="SUPFAM" id="SSF56112">
    <property type="entry name" value="Protein kinase-like (PK-like)"/>
    <property type="match status" value="1"/>
</dbReference>
<evidence type="ECO:0000313" key="1">
    <source>
        <dbReference type="EMBL" id="RXW17370.1"/>
    </source>
</evidence>
<keyword evidence="2" id="KW-1185">Reference proteome</keyword>
<organism evidence="1 2">
    <name type="scientific">Candolleomyces aberdarensis</name>
    <dbReference type="NCBI Taxonomy" id="2316362"/>
    <lineage>
        <taxon>Eukaryota</taxon>
        <taxon>Fungi</taxon>
        <taxon>Dikarya</taxon>
        <taxon>Basidiomycota</taxon>
        <taxon>Agaricomycotina</taxon>
        <taxon>Agaricomycetes</taxon>
        <taxon>Agaricomycetidae</taxon>
        <taxon>Agaricales</taxon>
        <taxon>Agaricineae</taxon>
        <taxon>Psathyrellaceae</taxon>
        <taxon>Candolleomyces</taxon>
    </lineage>
</organism>
<gene>
    <name evidence="1" type="ORF">EST38_g8479</name>
</gene>
<reference evidence="1 2" key="1">
    <citation type="submission" date="2019-01" db="EMBL/GenBank/DDBJ databases">
        <title>Draft genome sequence of Psathyrella aberdarensis IHI B618.</title>
        <authorList>
            <person name="Buettner E."/>
            <person name="Kellner H."/>
        </authorList>
    </citation>
    <scope>NUCLEOTIDE SEQUENCE [LARGE SCALE GENOMIC DNA]</scope>
    <source>
        <strain evidence="1 2">IHI B618</strain>
    </source>
</reference>
<evidence type="ECO:0000313" key="2">
    <source>
        <dbReference type="Proteomes" id="UP000290288"/>
    </source>
</evidence>
<dbReference type="EMBL" id="SDEE01000346">
    <property type="protein sequence ID" value="RXW17370.1"/>
    <property type="molecule type" value="Genomic_DNA"/>
</dbReference>
<accession>A0A4Q2DCC5</accession>
<protein>
    <recommendedName>
        <fullName evidence="3">Protein kinase domain-containing protein</fullName>
    </recommendedName>
</protein>
<comment type="caution">
    <text evidence="1">The sequence shown here is derived from an EMBL/GenBank/DDBJ whole genome shotgun (WGS) entry which is preliminary data.</text>
</comment>
<dbReference type="STRING" id="2316362.A0A4Q2DCC5"/>
<sequence>MVCLTTIIKSVSRQVSGSLASGHTVVPSCSQSEAAAKLLDSAKITVNRWQKYPDVPSTFLEYEWEDVNFNRLENCSLASRIAPCDLSEASFASKIILPMLCTFFEALNDMFKPQLKNHNIVPEVQIRNNSRSVTDISFSSSERDEAGLGPGDFMWRRIDGKSQANLEIKPPLSAESKELNEGLESLIAQRLKSGSSSGAAKLLGQVFELANETDLRFCLLVAAPLVMRPAYLERPIGGQACRAFLGDNLMGFPEEGHCDHWPPPVCSLSLTKTIIAFISPIACRSVITYPQRWSRCTHALLPPDSIYYREYTTVCLYPKWRFVVKYSFQRNAFGAELQALQRLSPLQHTPTLIAAGSTSPSATPTQFIVTSYHGEPLKAFNRASASFICKQIVKPMHSMGFHHHDIKPDNATQDSDGNYYLIDFNTAVPSAECFGHCPDEQFLESWGFTDVVR</sequence>
<dbReference type="InterPro" id="IPR011009">
    <property type="entry name" value="Kinase-like_dom_sf"/>
</dbReference>